<dbReference type="InParanoid" id="D1C782"/>
<dbReference type="PROSITE" id="PS50887">
    <property type="entry name" value="GGDEF"/>
    <property type="match status" value="1"/>
</dbReference>
<feature type="region of interest" description="Disordered" evidence="3">
    <location>
        <begin position="289"/>
        <end position="310"/>
    </location>
</feature>
<dbReference type="InterPro" id="IPR042070">
    <property type="entry name" value="PucR_C-HTH_sf"/>
</dbReference>
<keyword evidence="6" id="KW-1185">Reference proteome</keyword>
<reference evidence="5 6" key="2">
    <citation type="journal article" date="2010" name="Stand. Genomic Sci.">
        <title>Complete genome sequence of Desulfohalobium retbaense type strain (HR(100)).</title>
        <authorList>
            <person name="Spring S."/>
            <person name="Nolan M."/>
            <person name="Lapidus A."/>
            <person name="Glavina Del Rio T."/>
            <person name="Copeland A."/>
            <person name="Tice H."/>
            <person name="Cheng J.F."/>
            <person name="Lucas S."/>
            <person name="Land M."/>
            <person name="Chen F."/>
            <person name="Bruce D."/>
            <person name="Goodwin L."/>
            <person name="Pitluck S."/>
            <person name="Ivanova N."/>
            <person name="Mavromatis K."/>
            <person name="Mikhailova N."/>
            <person name="Pati A."/>
            <person name="Chen A."/>
            <person name="Palaniappan K."/>
            <person name="Hauser L."/>
            <person name="Chang Y.J."/>
            <person name="Jeffries C.D."/>
            <person name="Munk C."/>
            <person name="Kiss H."/>
            <person name="Chain P."/>
            <person name="Han C."/>
            <person name="Brettin T."/>
            <person name="Detter J.C."/>
            <person name="Schuler E."/>
            <person name="Goker M."/>
            <person name="Rohde M."/>
            <person name="Bristow J."/>
            <person name="Eisen J.A."/>
            <person name="Markowitz V."/>
            <person name="Hugenholtz P."/>
            <person name="Kyrpides N.C."/>
            <person name="Klenk H.P."/>
        </authorList>
    </citation>
    <scope>NUCLEOTIDE SEQUENCE [LARGE SCALE GENOMIC DNA]</scope>
    <source>
        <strain evidence="6">ATCC 49802 / DSM 20745 / S 6022</strain>
    </source>
</reference>
<keyword evidence="2" id="KW-0175">Coiled coil</keyword>
<feature type="domain" description="GGDEF" evidence="4">
    <location>
        <begin position="401"/>
        <end position="535"/>
    </location>
</feature>
<organism evidence="5 6">
    <name type="scientific">Sphaerobacter thermophilus (strain ATCC 49802 / DSM 20745 / KCCM 41009 / NCIMB 13125 / S 6022)</name>
    <dbReference type="NCBI Taxonomy" id="479434"/>
    <lineage>
        <taxon>Bacteria</taxon>
        <taxon>Pseudomonadati</taxon>
        <taxon>Thermomicrobiota</taxon>
        <taxon>Thermomicrobia</taxon>
        <taxon>Sphaerobacterales</taxon>
        <taxon>Sphaerobacterineae</taxon>
        <taxon>Sphaerobacteraceae</taxon>
        <taxon>Sphaerobacter</taxon>
    </lineage>
</organism>
<dbReference type="Pfam" id="PF17853">
    <property type="entry name" value="GGDEF_2"/>
    <property type="match status" value="1"/>
</dbReference>
<dbReference type="InterPro" id="IPR003018">
    <property type="entry name" value="GAF"/>
</dbReference>
<dbReference type="InterPro" id="IPR029016">
    <property type="entry name" value="GAF-like_dom_sf"/>
</dbReference>
<dbReference type="InterPro" id="IPR000160">
    <property type="entry name" value="GGDEF_dom"/>
</dbReference>
<dbReference type="STRING" id="479434.Sthe_2307"/>
<dbReference type="Pfam" id="PF13556">
    <property type="entry name" value="HTH_30"/>
    <property type="match status" value="1"/>
</dbReference>
<dbReference type="EMBL" id="CP001823">
    <property type="protein sequence ID" value="ACZ39728.1"/>
    <property type="molecule type" value="Genomic_DNA"/>
</dbReference>
<dbReference type="PANTHER" id="PTHR33744:SF1">
    <property type="entry name" value="DNA-BINDING TRANSCRIPTIONAL ACTIVATOR ADER"/>
    <property type="match status" value="1"/>
</dbReference>
<evidence type="ECO:0000259" key="4">
    <source>
        <dbReference type="PROSITE" id="PS50887"/>
    </source>
</evidence>
<dbReference type="InterPro" id="IPR041522">
    <property type="entry name" value="CdaR_GGDEF"/>
</dbReference>
<dbReference type="Pfam" id="PF13185">
    <property type="entry name" value="GAF_2"/>
    <property type="match status" value="1"/>
</dbReference>
<dbReference type="OrthoDB" id="142218at2"/>
<dbReference type="RefSeq" id="WP_012872769.1">
    <property type="nucleotide sequence ID" value="NC_013523.1"/>
</dbReference>
<dbReference type="InterPro" id="IPR025736">
    <property type="entry name" value="PucR_C-HTH_dom"/>
</dbReference>
<dbReference type="HOGENOM" id="CLU_017436_0_1_0"/>
<accession>D1C782</accession>
<proteinExistence type="inferred from homology"/>
<dbReference type="Proteomes" id="UP000002027">
    <property type="component" value="Chromosome 1"/>
</dbReference>
<evidence type="ECO:0000313" key="5">
    <source>
        <dbReference type="EMBL" id="ACZ39728.1"/>
    </source>
</evidence>
<dbReference type="eggNOG" id="COG2203">
    <property type="taxonomic scope" value="Bacteria"/>
</dbReference>
<name>D1C782_SPHTD</name>
<dbReference type="AlphaFoldDB" id="D1C782"/>
<dbReference type="Gene3D" id="3.30.450.40">
    <property type="match status" value="1"/>
</dbReference>
<reference evidence="6" key="1">
    <citation type="submission" date="2009-11" db="EMBL/GenBank/DDBJ databases">
        <title>The complete chromosome 1 of Sphaerobacter thermophilus DSM 20745.</title>
        <authorList>
            <person name="Lucas S."/>
            <person name="Copeland A."/>
            <person name="Lapidus A."/>
            <person name="Glavina del Rio T."/>
            <person name="Dalin E."/>
            <person name="Tice H."/>
            <person name="Bruce D."/>
            <person name="Goodwin L."/>
            <person name="Pitluck S."/>
            <person name="Kyrpides N."/>
            <person name="Mavromatis K."/>
            <person name="Ivanova N."/>
            <person name="Mikhailova N."/>
            <person name="LaButti K.M."/>
            <person name="Clum A."/>
            <person name="Sun H.I."/>
            <person name="Brettin T."/>
            <person name="Detter J.C."/>
            <person name="Han C."/>
            <person name="Larimer F."/>
            <person name="Land M."/>
            <person name="Hauser L."/>
            <person name="Markowitz V."/>
            <person name="Cheng J.F."/>
            <person name="Hugenholtz P."/>
            <person name="Woyke T."/>
            <person name="Wu D."/>
            <person name="Steenblock K."/>
            <person name="Schneider S."/>
            <person name="Pukall R."/>
            <person name="Goeker M."/>
            <person name="Klenk H.P."/>
            <person name="Eisen J.A."/>
        </authorList>
    </citation>
    <scope>NUCLEOTIDE SEQUENCE [LARGE SCALE GENOMIC DNA]</scope>
    <source>
        <strain evidence="6">ATCC 49802 / DSM 20745 / S 6022</strain>
    </source>
</reference>
<feature type="coiled-coil region" evidence="2">
    <location>
        <begin position="189"/>
        <end position="223"/>
    </location>
</feature>
<gene>
    <name evidence="5" type="ordered locus">Sthe_2307</name>
</gene>
<dbReference type="KEGG" id="sti:Sthe_2307"/>
<dbReference type="SMART" id="SM00065">
    <property type="entry name" value="GAF"/>
    <property type="match status" value="1"/>
</dbReference>
<dbReference type="FunCoup" id="D1C782">
    <property type="interactions" value="40"/>
</dbReference>
<evidence type="ECO:0000256" key="2">
    <source>
        <dbReference type="SAM" id="Coils"/>
    </source>
</evidence>
<evidence type="ECO:0000313" key="6">
    <source>
        <dbReference type="Proteomes" id="UP000002027"/>
    </source>
</evidence>
<evidence type="ECO:0000256" key="3">
    <source>
        <dbReference type="SAM" id="MobiDB-lite"/>
    </source>
</evidence>
<evidence type="ECO:0000256" key="1">
    <source>
        <dbReference type="ARBA" id="ARBA00006754"/>
    </source>
</evidence>
<dbReference type="Gene3D" id="1.10.10.2840">
    <property type="entry name" value="PucR C-terminal helix-turn-helix domain"/>
    <property type="match status" value="1"/>
</dbReference>
<dbReference type="eggNOG" id="COG3170">
    <property type="taxonomic scope" value="Bacteria"/>
</dbReference>
<protein>
    <submittedName>
        <fullName evidence="5">Transcriptional regulator, CdaR</fullName>
    </submittedName>
</protein>
<dbReference type="eggNOG" id="COG2508">
    <property type="taxonomic scope" value="Bacteria"/>
</dbReference>
<sequence>MSKSSLGWTASEWEPIDEVSRRPEQLLIYEFLETITQFRSLEETLQSLAVAICTRLGFHSCAILLERPDDDLLVIEGASGLGANYVEAVNRKRPIHIADPRLSEAPSSEAFRTGRPVVVQDTETDERFRRWRVLARKEGIRSLLSVPLRSRNRVIGTLNGYHREPHRYRLSEIRALHTVAMQAGIAIEIARLVDAREHTIQRLAELTRKLDEHRALLEQAAEIHDALTQVVLTQRGIPAIARTLAHVVDCPVVVYDQFFQVLTAVTPSGEPIDDPPPLTAEMVHRRGLRPNQPDARAPFELPARTDGDPQPARAVAPIVAGRDLLGYVTITLPSLPAPPLALRAVGHAATVLALEIMKERLEHEVELRMQRGFAAELLTGRFDDVKLVQDRARYLGYRLQEPYQVLVFDIDRPGEAIVGSERPEAAIDVLRQRFAALLQTVATSRTPHALVGGRDDHLVMVLMGVDGPPGELAAQTIGAVRELIAARVQGLSVSVGVGRVVPQIDQVPTSYREAERALLIARRFGGHDRTVYYDDLGVARLLYQVEDTEELIAFAQQRLGPVLRYDERHGGILLTALEAYFANGQSVPYAAKHLRIHPNTLRYRLRRVESLLNVSLNQVDVLLDLRLACLILRLIDRHQDTPGPV</sequence>
<comment type="similarity">
    <text evidence="1">Belongs to the CdaR family.</text>
</comment>
<dbReference type="PANTHER" id="PTHR33744">
    <property type="entry name" value="CARBOHYDRATE DIACID REGULATOR"/>
    <property type="match status" value="1"/>
</dbReference>
<dbReference type="InterPro" id="IPR051448">
    <property type="entry name" value="CdaR-like_regulators"/>
</dbReference>
<dbReference type="SUPFAM" id="SSF55781">
    <property type="entry name" value="GAF domain-like"/>
    <property type="match status" value="1"/>
</dbReference>